<name>A0A7J6HVY8_CANSA</name>
<evidence type="ECO:0000313" key="2">
    <source>
        <dbReference type="EMBL" id="KAF4398878.1"/>
    </source>
</evidence>
<reference evidence="2 3" key="1">
    <citation type="journal article" date="2020" name="bioRxiv">
        <title>Sequence and annotation of 42 cannabis genomes reveals extensive copy number variation in cannabinoid synthesis and pathogen resistance genes.</title>
        <authorList>
            <person name="Mckernan K.J."/>
            <person name="Helbert Y."/>
            <person name="Kane L.T."/>
            <person name="Ebling H."/>
            <person name="Zhang L."/>
            <person name="Liu B."/>
            <person name="Eaton Z."/>
            <person name="Mclaughlin S."/>
            <person name="Kingan S."/>
            <person name="Baybayan P."/>
            <person name="Concepcion G."/>
            <person name="Jordan M."/>
            <person name="Riva A."/>
            <person name="Barbazuk W."/>
            <person name="Harkins T."/>
        </authorList>
    </citation>
    <scope>NUCLEOTIDE SEQUENCE [LARGE SCALE GENOMIC DNA]</scope>
    <source>
        <strain evidence="3">cv. Jamaican Lion 4</strain>
        <tissue evidence="2">Leaf</tissue>
    </source>
</reference>
<sequence>MIFASNELTAAKRGPDLDLMVPVGDVKSTCIPNIASATPRAPCFIMCDAPPPPSSPGRASISALKATTGGKPVPISATMPVWANGERKERERVRKEAENGESETNPFEFFA</sequence>
<evidence type="ECO:0000313" key="3">
    <source>
        <dbReference type="Proteomes" id="UP000583929"/>
    </source>
</evidence>
<gene>
    <name evidence="2" type="ORF">G4B88_023472</name>
</gene>
<comment type="caution">
    <text evidence="2">The sequence shown here is derived from an EMBL/GenBank/DDBJ whole genome shotgun (WGS) entry which is preliminary data.</text>
</comment>
<accession>A0A7J6HVY8</accession>
<dbReference type="Proteomes" id="UP000583929">
    <property type="component" value="Unassembled WGS sequence"/>
</dbReference>
<organism evidence="2 3">
    <name type="scientific">Cannabis sativa</name>
    <name type="common">Hemp</name>
    <name type="synonym">Marijuana</name>
    <dbReference type="NCBI Taxonomy" id="3483"/>
    <lineage>
        <taxon>Eukaryota</taxon>
        <taxon>Viridiplantae</taxon>
        <taxon>Streptophyta</taxon>
        <taxon>Embryophyta</taxon>
        <taxon>Tracheophyta</taxon>
        <taxon>Spermatophyta</taxon>
        <taxon>Magnoliopsida</taxon>
        <taxon>eudicotyledons</taxon>
        <taxon>Gunneridae</taxon>
        <taxon>Pentapetalae</taxon>
        <taxon>rosids</taxon>
        <taxon>fabids</taxon>
        <taxon>Rosales</taxon>
        <taxon>Cannabaceae</taxon>
        <taxon>Cannabis</taxon>
    </lineage>
</organism>
<protein>
    <submittedName>
        <fullName evidence="2">Uncharacterized protein</fullName>
    </submittedName>
</protein>
<proteinExistence type="predicted"/>
<feature type="compositionally biased region" description="Basic and acidic residues" evidence="1">
    <location>
        <begin position="85"/>
        <end position="98"/>
    </location>
</feature>
<dbReference type="EMBL" id="JAATIQ010000022">
    <property type="protein sequence ID" value="KAF4398878.1"/>
    <property type="molecule type" value="Genomic_DNA"/>
</dbReference>
<evidence type="ECO:0000256" key="1">
    <source>
        <dbReference type="SAM" id="MobiDB-lite"/>
    </source>
</evidence>
<keyword evidence="3" id="KW-1185">Reference proteome</keyword>
<feature type="region of interest" description="Disordered" evidence="1">
    <location>
        <begin position="55"/>
        <end position="111"/>
    </location>
</feature>
<dbReference type="AlphaFoldDB" id="A0A7J6HVY8"/>